<keyword evidence="15" id="KW-1185">Reference proteome</keyword>
<evidence type="ECO:0000259" key="13">
    <source>
        <dbReference type="PROSITE" id="PS50089"/>
    </source>
</evidence>
<evidence type="ECO:0000256" key="9">
    <source>
        <dbReference type="ARBA" id="ARBA00023136"/>
    </source>
</evidence>
<dbReference type="AlphaFoldDB" id="A0A811NY01"/>
<evidence type="ECO:0000256" key="4">
    <source>
        <dbReference type="ARBA" id="ARBA00022679"/>
    </source>
</evidence>
<feature type="domain" description="RING-type" evidence="13">
    <location>
        <begin position="253"/>
        <end position="294"/>
    </location>
</feature>
<dbReference type="Proteomes" id="UP000604825">
    <property type="component" value="Unassembled WGS sequence"/>
</dbReference>
<feature type="region of interest" description="Disordered" evidence="12">
    <location>
        <begin position="95"/>
        <end position="115"/>
    </location>
</feature>
<reference evidence="14" key="1">
    <citation type="submission" date="2020-10" db="EMBL/GenBank/DDBJ databases">
        <authorList>
            <person name="Han B."/>
            <person name="Lu T."/>
            <person name="Zhao Q."/>
            <person name="Huang X."/>
            <person name="Zhao Y."/>
        </authorList>
    </citation>
    <scope>NUCLEOTIDE SEQUENCE</scope>
</reference>
<dbReference type="InterPro" id="IPR001841">
    <property type="entry name" value="Znf_RING"/>
</dbReference>
<evidence type="ECO:0000313" key="15">
    <source>
        <dbReference type="Proteomes" id="UP000604825"/>
    </source>
</evidence>
<keyword evidence="11" id="KW-0256">Endoplasmic reticulum</keyword>
<comment type="pathway">
    <text evidence="3 11">Protein modification; protein ubiquitination.</text>
</comment>
<proteinExistence type="predicted"/>
<dbReference type="EC" id="2.3.2.27" evidence="11"/>
<organism evidence="14 15">
    <name type="scientific">Miscanthus lutarioriparius</name>
    <dbReference type="NCBI Taxonomy" id="422564"/>
    <lineage>
        <taxon>Eukaryota</taxon>
        <taxon>Viridiplantae</taxon>
        <taxon>Streptophyta</taxon>
        <taxon>Embryophyta</taxon>
        <taxon>Tracheophyta</taxon>
        <taxon>Spermatophyta</taxon>
        <taxon>Magnoliopsida</taxon>
        <taxon>Liliopsida</taxon>
        <taxon>Poales</taxon>
        <taxon>Poaceae</taxon>
        <taxon>PACMAD clade</taxon>
        <taxon>Panicoideae</taxon>
        <taxon>Andropogonodae</taxon>
        <taxon>Andropogoneae</taxon>
        <taxon>Saccharinae</taxon>
        <taxon>Miscanthus</taxon>
    </lineage>
</organism>
<evidence type="ECO:0000256" key="1">
    <source>
        <dbReference type="ARBA" id="ARBA00000900"/>
    </source>
</evidence>
<name>A0A811NY01_9POAL</name>
<dbReference type="OrthoDB" id="302966at2759"/>
<dbReference type="GO" id="GO:0061630">
    <property type="term" value="F:ubiquitin protein ligase activity"/>
    <property type="evidence" value="ECO:0007669"/>
    <property type="project" value="UniProtKB-UniRule"/>
</dbReference>
<dbReference type="InterPro" id="IPR045103">
    <property type="entry name" value="RNF5/RNF185-like"/>
</dbReference>
<evidence type="ECO:0000256" key="12">
    <source>
        <dbReference type="SAM" id="MobiDB-lite"/>
    </source>
</evidence>
<dbReference type="PANTHER" id="PTHR12313">
    <property type="entry name" value="E3 UBIQUITIN-PROTEIN LIGASE RNF5-RELATED"/>
    <property type="match status" value="1"/>
</dbReference>
<gene>
    <name evidence="14" type="ORF">NCGR_LOCUS21604</name>
</gene>
<feature type="region of interest" description="Disordered" evidence="12">
    <location>
        <begin position="449"/>
        <end position="475"/>
    </location>
</feature>
<evidence type="ECO:0000256" key="6">
    <source>
        <dbReference type="ARBA" id="ARBA00022771"/>
    </source>
</evidence>
<evidence type="ECO:0000256" key="5">
    <source>
        <dbReference type="ARBA" id="ARBA00022723"/>
    </source>
</evidence>
<evidence type="ECO:0000313" key="14">
    <source>
        <dbReference type="EMBL" id="CAD6231601.1"/>
    </source>
</evidence>
<dbReference type="PROSITE" id="PS00518">
    <property type="entry name" value="ZF_RING_1"/>
    <property type="match status" value="1"/>
</dbReference>
<keyword evidence="5 11" id="KW-0479">Metal-binding</keyword>
<comment type="catalytic activity">
    <reaction evidence="1 11">
        <text>S-ubiquitinyl-[E2 ubiquitin-conjugating enzyme]-L-cysteine + [acceptor protein]-L-lysine = [E2 ubiquitin-conjugating enzyme]-L-cysteine + N(6)-ubiquitinyl-[acceptor protein]-L-lysine.</text>
        <dbReference type="EC" id="2.3.2.27"/>
    </reaction>
</comment>
<comment type="domain">
    <text evidence="11">The RING-type zinc finger domain is responsible for E3 ligase activity.</text>
</comment>
<keyword evidence="4 11" id="KW-0808">Transferase</keyword>
<keyword evidence="6 10" id="KW-0863">Zinc-finger</keyword>
<keyword evidence="7 11" id="KW-0833">Ubl conjugation pathway</keyword>
<dbReference type="PROSITE" id="PS50089">
    <property type="entry name" value="ZF_RING_2"/>
    <property type="match status" value="1"/>
</dbReference>
<dbReference type="EMBL" id="CAJGYO010000005">
    <property type="protein sequence ID" value="CAD6231601.1"/>
    <property type="molecule type" value="Genomic_DNA"/>
</dbReference>
<evidence type="ECO:0000256" key="10">
    <source>
        <dbReference type="PROSITE-ProRule" id="PRU00175"/>
    </source>
</evidence>
<comment type="subcellular location">
    <subcellularLocation>
        <location evidence="2">Endomembrane system</location>
    </subcellularLocation>
    <subcellularLocation>
        <location evidence="11">Endoplasmic reticulum membrane</location>
        <topology evidence="11">Single-pass type IV membrane protein</topology>
    </subcellularLocation>
</comment>
<keyword evidence="9" id="KW-0472">Membrane</keyword>
<evidence type="ECO:0000256" key="11">
    <source>
        <dbReference type="RuleBase" id="RU369090"/>
    </source>
</evidence>
<dbReference type="GO" id="GO:0016567">
    <property type="term" value="P:protein ubiquitination"/>
    <property type="evidence" value="ECO:0007669"/>
    <property type="project" value="UniProtKB-UniPathway"/>
</dbReference>
<dbReference type="SMART" id="SM00184">
    <property type="entry name" value="RING"/>
    <property type="match status" value="1"/>
</dbReference>
<dbReference type="GO" id="GO:0008270">
    <property type="term" value="F:zinc ion binding"/>
    <property type="evidence" value="ECO:0007669"/>
    <property type="project" value="UniProtKB-KW"/>
</dbReference>
<accession>A0A811NY01</accession>
<evidence type="ECO:0000256" key="7">
    <source>
        <dbReference type="ARBA" id="ARBA00022786"/>
    </source>
</evidence>
<evidence type="ECO:0000256" key="8">
    <source>
        <dbReference type="ARBA" id="ARBA00022833"/>
    </source>
</evidence>
<dbReference type="InterPro" id="IPR017907">
    <property type="entry name" value="Znf_RING_CS"/>
</dbReference>
<dbReference type="CDD" id="cd16534">
    <property type="entry name" value="RING-HC_RNF5-like"/>
    <property type="match status" value="1"/>
</dbReference>
<sequence>MAGEEAPEGSGTRRRMDLNLYLGLPPLPRPPVWLYTTMISPTLMPHSTGAALEAPRTGEPEESLAPAAAAYSPSNALSTPEEHPMLDPIVYSWLDGNTTDGEEDTDAPELGPVDGANVSRSQLLVAATGLEGDDLPLVRFVRPSRVAAGGMEMNTSILRRSSQGAAAIEAGTPELRFQRVIQISQQHSIVRPASANRSQGAASTDADRLVWAIQRTHNSLEAARRQKLDGDKVCGNGAAKKDGSCDCNSSFECNICLDPAKEPVVTPCGHLFCWPCLYQWLHAHSPHSECPVCKGEVLEVNVTPIYGRGGEEGDSTNPDLPPRPRANRRESLRQQLQMADTRGIATVVRQLIQNQGIVRGLPSPTGIEMNVVPAGRQRARARRQQRQDSNASPSIHVVAQNMGNVASESSNQIQLPHSNGDNAAQMVLAAPQQSLSVEQLSTSSTTAVIVGEPGSSRRSRPSESPTIRRTRRRPQ</sequence>
<protein>
    <recommendedName>
        <fullName evidence="11">E3 ubiquitin-protein ligase RMA</fullName>
        <ecNumber evidence="11">2.3.2.27</ecNumber>
    </recommendedName>
    <alternativeName>
        <fullName evidence="11">Protein RING membrane-anchor</fullName>
    </alternativeName>
    <alternativeName>
        <fullName evidence="11">RING-type E3 ubiquitin transferase RMA</fullName>
    </alternativeName>
</protein>
<feature type="region of interest" description="Disordered" evidence="12">
    <location>
        <begin position="305"/>
        <end position="333"/>
    </location>
</feature>
<dbReference type="InterPro" id="IPR013083">
    <property type="entry name" value="Znf_RING/FYVE/PHD"/>
</dbReference>
<comment type="caution">
    <text evidence="14">The sequence shown here is derived from an EMBL/GenBank/DDBJ whole genome shotgun (WGS) entry which is preliminary data.</text>
</comment>
<dbReference type="GO" id="GO:0006511">
    <property type="term" value="P:ubiquitin-dependent protein catabolic process"/>
    <property type="evidence" value="ECO:0007669"/>
    <property type="project" value="UniProtKB-UniRule"/>
</dbReference>
<dbReference type="GO" id="GO:0005789">
    <property type="term" value="C:endoplasmic reticulum membrane"/>
    <property type="evidence" value="ECO:0007669"/>
    <property type="project" value="UniProtKB-SubCell"/>
</dbReference>
<dbReference type="InterPro" id="IPR018957">
    <property type="entry name" value="Znf_C3HC4_RING-type"/>
</dbReference>
<feature type="region of interest" description="Disordered" evidence="12">
    <location>
        <begin position="46"/>
        <end position="69"/>
    </location>
</feature>
<dbReference type="UniPathway" id="UPA00143"/>
<feature type="compositionally biased region" description="Low complexity" evidence="12">
    <location>
        <begin position="451"/>
        <end position="467"/>
    </location>
</feature>
<dbReference type="Pfam" id="PF00097">
    <property type="entry name" value="zf-C3HC4"/>
    <property type="match status" value="1"/>
</dbReference>
<comment type="function">
    <text evidence="11">E3 ubiquitin-protein ligase.</text>
</comment>
<evidence type="ECO:0000256" key="3">
    <source>
        <dbReference type="ARBA" id="ARBA00004906"/>
    </source>
</evidence>
<dbReference type="SUPFAM" id="SSF57850">
    <property type="entry name" value="RING/U-box"/>
    <property type="match status" value="1"/>
</dbReference>
<keyword evidence="8 11" id="KW-0862">Zinc</keyword>
<evidence type="ECO:0000256" key="2">
    <source>
        <dbReference type="ARBA" id="ARBA00004308"/>
    </source>
</evidence>
<dbReference type="Gene3D" id="3.30.40.10">
    <property type="entry name" value="Zinc/RING finger domain, C3HC4 (zinc finger)"/>
    <property type="match status" value="1"/>
</dbReference>